<dbReference type="Proteomes" id="UP000299102">
    <property type="component" value="Unassembled WGS sequence"/>
</dbReference>
<sequence length="101" mass="10479">MRHSRAINPHGRGLRIESCTRPVADGFEPARGDALAAPFASPAVAPTPALCGGRRRQPLYRQSDYNRRPVGCVAAALPPPNHVVYGTGAAPPSAAAATAQV</sequence>
<gene>
    <name evidence="1" type="ORF">EVAR_68418_1</name>
</gene>
<accession>A0A4C1ZRD8</accession>
<name>A0A4C1ZRD8_EUMVA</name>
<proteinExistence type="predicted"/>
<evidence type="ECO:0000313" key="1">
    <source>
        <dbReference type="EMBL" id="GBP91076.1"/>
    </source>
</evidence>
<keyword evidence="2" id="KW-1185">Reference proteome</keyword>
<protein>
    <submittedName>
        <fullName evidence="1">Uncharacterized protein</fullName>
    </submittedName>
</protein>
<organism evidence="1 2">
    <name type="scientific">Eumeta variegata</name>
    <name type="common">Bagworm moth</name>
    <name type="synonym">Eumeta japonica</name>
    <dbReference type="NCBI Taxonomy" id="151549"/>
    <lineage>
        <taxon>Eukaryota</taxon>
        <taxon>Metazoa</taxon>
        <taxon>Ecdysozoa</taxon>
        <taxon>Arthropoda</taxon>
        <taxon>Hexapoda</taxon>
        <taxon>Insecta</taxon>
        <taxon>Pterygota</taxon>
        <taxon>Neoptera</taxon>
        <taxon>Endopterygota</taxon>
        <taxon>Lepidoptera</taxon>
        <taxon>Glossata</taxon>
        <taxon>Ditrysia</taxon>
        <taxon>Tineoidea</taxon>
        <taxon>Psychidae</taxon>
        <taxon>Oiketicinae</taxon>
        <taxon>Eumeta</taxon>
    </lineage>
</organism>
<evidence type="ECO:0000313" key="2">
    <source>
        <dbReference type="Proteomes" id="UP000299102"/>
    </source>
</evidence>
<dbReference type="EMBL" id="BGZK01002140">
    <property type="protein sequence ID" value="GBP91076.1"/>
    <property type="molecule type" value="Genomic_DNA"/>
</dbReference>
<comment type="caution">
    <text evidence="1">The sequence shown here is derived from an EMBL/GenBank/DDBJ whole genome shotgun (WGS) entry which is preliminary data.</text>
</comment>
<dbReference type="AlphaFoldDB" id="A0A4C1ZRD8"/>
<reference evidence="1 2" key="1">
    <citation type="journal article" date="2019" name="Commun. Biol.">
        <title>The bagworm genome reveals a unique fibroin gene that provides high tensile strength.</title>
        <authorList>
            <person name="Kono N."/>
            <person name="Nakamura H."/>
            <person name="Ohtoshi R."/>
            <person name="Tomita M."/>
            <person name="Numata K."/>
            <person name="Arakawa K."/>
        </authorList>
    </citation>
    <scope>NUCLEOTIDE SEQUENCE [LARGE SCALE GENOMIC DNA]</scope>
</reference>